<dbReference type="EMBL" id="CATNWA010015981">
    <property type="protein sequence ID" value="CAI9588684.1"/>
    <property type="molecule type" value="Genomic_DNA"/>
</dbReference>
<name>A0ABN9EV23_9NEOB</name>
<protein>
    <submittedName>
        <fullName evidence="1">Uncharacterized protein</fullName>
    </submittedName>
</protein>
<gene>
    <name evidence="1" type="ORF">SPARVUS_LOCUS10790014</name>
</gene>
<keyword evidence="2" id="KW-1185">Reference proteome</keyword>
<sequence length="59" mass="6659">MYINGLIGAVPKWVTIYKRPPHSLPVRTPWEHAAQRSSACCVRRNTDHCTGPLCEVPIM</sequence>
<reference evidence="1" key="1">
    <citation type="submission" date="2023-05" db="EMBL/GenBank/DDBJ databases">
        <authorList>
            <person name="Stuckert A."/>
        </authorList>
    </citation>
    <scope>NUCLEOTIDE SEQUENCE</scope>
</reference>
<evidence type="ECO:0000313" key="2">
    <source>
        <dbReference type="Proteomes" id="UP001162483"/>
    </source>
</evidence>
<organism evidence="1 2">
    <name type="scientific">Staurois parvus</name>
    <dbReference type="NCBI Taxonomy" id="386267"/>
    <lineage>
        <taxon>Eukaryota</taxon>
        <taxon>Metazoa</taxon>
        <taxon>Chordata</taxon>
        <taxon>Craniata</taxon>
        <taxon>Vertebrata</taxon>
        <taxon>Euteleostomi</taxon>
        <taxon>Amphibia</taxon>
        <taxon>Batrachia</taxon>
        <taxon>Anura</taxon>
        <taxon>Neobatrachia</taxon>
        <taxon>Ranoidea</taxon>
        <taxon>Ranidae</taxon>
        <taxon>Staurois</taxon>
    </lineage>
</organism>
<comment type="caution">
    <text evidence="1">The sequence shown here is derived from an EMBL/GenBank/DDBJ whole genome shotgun (WGS) entry which is preliminary data.</text>
</comment>
<accession>A0ABN9EV23</accession>
<evidence type="ECO:0000313" key="1">
    <source>
        <dbReference type="EMBL" id="CAI9588684.1"/>
    </source>
</evidence>
<proteinExistence type="predicted"/>
<dbReference type="Proteomes" id="UP001162483">
    <property type="component" value="Unassembled WGS sequence"/>
</dbReference>